<dbReference type="InterPro" id="IPR029058">
    <property type="entry name" value="AB_hydrolase_fold"/>
</dbReference>
<name>A0A931I7M7_9NOCA</name>
<evidence type="ECO:0000256" key="1">
    <source>
        <dbReference type="SAM" id="SignalP"/>
    </source>
</evidence>
<feature type="signal peptide" evidence="1">
    <location>
        <begin position="1"/>
        <end position="27"/>
    </location>
</feature>
<dbReference type="Proteomes" id="UP000655751">
    <property type="component" value="Unassembled WGS sequence"/>
</dbReference>
<comment type="caution">
    <text evidence="2">The sequence shown here is derived from an EMBL/GenBank/DDBJ whole genome shotgun (WGS) entry which is preliminary data.</text>
</comment>
<keyword evidence="3" id="KW-1185">Reference proteome</keyword>
<dbReference type="EMBL" id="JADMLG010000002">
    <property type="protein sequence ID" value="MBH0775766.1"/>
    <property type="molecule type" value="Genomic_DNA"/>
</dbReference>
<protein>
    <submittedName>
        <fullName evidence="2">Lipase</fullName>
    </submittedName>
</protein>
<feature type="chain" id="PRO_5037071133" evidence="1">
    <location>
        <begin position="28"/>
        <end position="248"/>
    </location>
</feature>
<evidence type="ECO:0000313" key="2">
    <source>
        <dbReference type="EMBL" id="MBH0775766.1"/>
    </source>
</evidence>
<sequence length="248" mass="25626">MLQRLLVLATAAAAVVTPFAANPSAHAADAPRAVVIFVPGQSVGPLPYEPMAASLRADGYATRVLDLNGFDMTADAVAIARAVDTARGEHPKAPVALVTHSVGAVSGRHYLRELGGADKVATYVAIGAPQYGSPAACGQPVGAEVCPGTEFMTNLNRGDDTHGATAYYSIRSEREWTDGRLDGGQCRLTPFPTLGNGGLDHSLEPLIPAVETQVRAAVDGVCAGEYADEPDGAVTAESSLWPTGIPYS</sequence>
<dbReference type="Gene3D" id="3.40.50.1820">
    <property type="entry name" value="alpha/beta hydrolase"/>
    <property type="match status" value="1"/>
</dbReference>
<gene>
    <name evidence="2" type="ORF">IT779_05640</name>
</gene>
<evidence type="ECO:0000313" key="3">
    <source>
        <dbReference type="Proteomes" id="UP000655751"/>
    </source>
</evidence>
<dbReference type="AlphaFoldDB" id="A0A931I7M7"/>
<dbReference type="SUPFAM" id="SSF53474">
    <property type="entry name" value="alpha/beta-Hydrolases"/>
    <property type="match status" value="1"/>
</dbReference>
<dbReference type="RefSeq" id="WP_196148093.1">
    <property type="nucleotide sequence ID" value="NZ_JADMLG010000002.1"/>
</dbReference>
<accession>A0A931I7M7</accession>
<reference evidence="2" key="1">
    <citation type="submission" date="2020-11" db="EMBL/GenBank/DDBJ databases">
        <title>Nocardia NEAU-351.nov., a novel actinomycete isolated from the cow dung.</title>
        <authorList>
            <person name="Zhang X."/>
        </authorList>
    </citation>
    <scope>NUCLEOTIDE SEQUENCE</scope>
    <source>
        <strain evidence="2">NEAU-351</strain>
    </source>
</reference>
<proteinExistence type="predicted"/>
<keyword evidence="1" id="KW-0732">Signal</keyword>
<organism evidence="2 3">
    <name type="scientific">Nocardia bovistercoris</name>
    <dbReference type="NCBI Taxonomy" id="2785916"/>
    <lineage>
        <taxon>Bacteria</taxon>
        <taxon>Bacillati</taxon>
        <taxon>Actinomycetota</taxon>
        <taxon>Actinomycetes</taxon>
        <taxon>Mycobacteriales</taxon>
        <taxon>Nocardiaceae</taxon>
        <taxon>Nocardia</taxon>
    </lineage>
</organism>